<comment type="similarity">
    <text evidence="2 7">Belongs to the FliR/MopE/SpaR family.</text>
</comment>
<feature type="transmembrane region" description="Helical" evidence="7">
    <location>
        <begin position="226"/>
        <end position="245"/>
    </location>
</feature>
<comment type="caution">
    <text evidence="8">The sequence shown here is derived from an EMBL/GenBank/DDBJ whole genome shotgun (WGS) entry which is preliminary data.</text>
</comment>
<dbReference type="PANTHER" id="PTHR30065">
    <property type="entry name" value="FLAGELLAR BIOSYNTHETIC PROTEIN FLIR"/>
    <property type="match status" value="1"/>
</dbReference>
<feature type="transmembrane region" description="Helical" evidence="7">
    <location>
        <begin position="183"/>
        <end position="205"/>
    </location>
</feature>
<dbReference type="PANTHER" id="PTHR30065:SF1">
    <property type="entry name" value="SURFACE PRESENTATION OF ANTIGENS PROTEIN SPAR"/>
    <property type="match status" value="1"/>
</dbReference>
<keyword evidence="9" id="KW-1185">Reference proteome</keyword>
<evidence type="ECO:0000256" key="5">
    <source>
        <dbReference type="ARBA" id="ARBA00022989"/>
    </source>
</evidence>
<evidence type="ECO:0000256" key="7">
    <source>
        <dbReference type="RuleBase" id="RU362072"/>
    </source>
</evidence>
<feature type="transmembrane region" description="Helical" evidence="7">
    <location>
        <begin position="41"/>
        <end position="60"/>
    </location>
</feature>
<keyword evidence="3 7" id="KW-1003">Cell membrane</keyword>
<feature type="transmembrane region" description="Helical" evidence="7">
    <location>
        <begin position="12"/>
        <end position="34"/>
    </location>
</feature>
<keyword evidence="6 7" id="KW-0472">Membrane</keyword>
<name>A0ABT0YJ59_9BURK</name>
<keyword evidence="4 7" id="KW-0812">Transmembrane</keyword>
<evidence type="ECO:0000256" key="1">
    <source>
        <dbReference type="ARBA" id="ARBA00004651"/>
    </source>
</evidence>
<protein>
    <submittedName>
        <fullName evidence="8">Type III secretion system export apparatus subunit SctT</fullName>
    </submittedName>
</protein>
<evidence type="ECO:0000256" key="2">
    <source>
        <dbReference type="ARBA" id="ARBA00009772"/>
    </source>
</evidence>
<dbReference type="RefSeq" id="WP_251776412.1">
    <property type="nucleotide sequence ID" value="NZ_JAMKFE010000001.1"/>
</dbReference>
<dbReference type="Pfam" id="PF01311">
    <property type="entry name" value="Bac_export_1"/>
    <property type="match status" value="1"/>
</dbReference>
<gene>
    <name evidence="8" type="primary">sctT</name>
    <name evidence="8" type="ORF">M8A51_01875</name>
</gene>
<evidence type="ECO:0000256" key="4">
    <source>
        <dbReference type="ARBA" id="ARBA00022692"/>
    </source>
</evidence>
<dbReference type="InterPro" id="IPR002010">
    <property type="entry name" value="T3SS_IM_R"/>
</dbReference>
<accession>A0ABT0YJ59</accession>
<proteinExistence type="inferred from homology"/>
<organism evidence="8 9">
    <name type="scientific">Caldimonas mangrovi</name>
    <dbReference type="NCBI Taxonomy" id="2944811"/>
    <lineage>
        <taxon>Bacteria</taxon>
        <taxon>Pseudomonadati</taxon>
        <taxon>Pseudomonadota</taxon>
        <taxon>Betaproteobacteria</taxon>
        <taxon>Burkholderiales</taxon>
        <taxon>Sphaerotilaceae</taxon>
        <taxon>Caldimonas</taxon>
    </lineage>
</organism>
<dbReference type="InterPro" id="IPR006304">
    <property type="entry name" value="T3SS_SpaR/YscT"/>
</dbReference>
<feature type="transmembrane region" description="Helical" evidence="7">
    <location>
        <begin position="134"/>
        <end position="159"/>
    </location>
</feature>
<feature type="transmembrane region" description="Helical" evidence="7">
    <location>
        <begin position="80"/>
        <end position="97"/>
    </location>
</feature>
<comment type="subcellular location">
    <subcellularLocation>
        <location evidence="1 7">Cell membrane</location>
        <topology evidence="1 7">Multi-pass membrane protein</topology>
    </subcellularLocation>
</comment>
<evidence type="ECO:0000256" key="3">
    <source>
        <dbReference type="ARBA" id="ARBA00022475"/>
    </source>
</evidence>
<dbReference type="PRINTS" id="PR00953">
    <property type="entry name" value="TYPE3IMRPROT"/>
</dbReference>
<evidence type="ECO:0000313" key="8">
    <source>
        <dbReference type="EMBL" id="MCM5678272.1"/>
    </source>
</evidence>
<dbReference type="Proteomes" id="UP001165541">
    <property type="component" value="Unassembled WGS sequence"/>
</dbReference>
<sequence length="264" mass="28030">MQSLGIFDPLSSSALLLGLSATRIAVAFLLLPIFSNELVPALVRNAIFLALAVVALVLPPPLDASTLQAVDWMMLFAKEAFVGAAVGLLFGSLLWAFEAAGQVIDMKVGATMAQVIDPLSGHQTSLTGAFLGRLASFVFVFSGGLMLLAGTLVESYALWPVVSLLPSMEPAGVTVFEREFARLMMLTLLIAAPALVVLFVIDGVLGLINRYAQQLNVFALSLSLKAWAATAVVLVTMGTLVQLLLDDLFGRGDVVLRTLHRLFG</sequence>
<reference evidence="8" key="1">
    <citation type="submission" date="2022-05" db="EMBL/GenBank/DDBJ databases">
        <title>Schlegelella sp. nov., isolated from mangrove soil.</title>
        <authorList>
            <person name="Liu Y."/>
            <person name="Ge X."/>
            <person name="Liu W."/>
        </authorList>
    </citation>
    <scope>NUCLEOTIDE SEQUENCE</scope>
    <source>
        <strain evidence="8">S2-27</strain>
    </source>
</reference>
<evidence type="ECO:0000256" key="6">
    <source>
        <dbReference type="ARBA" id="ARBA00023136"/>
    </source>
</evidence>
<dbReference type="EMBL" id="JAMKFE010000001">
    <property type="protein sequence ID" value="MCM5678272.1"/>
    <property type="molecule type" value="Genomic_DNA"/>
</dbReference>
<evidence type="ECO:0000313" key="9">
    <source>
        <dbReference type="Proteomes" id="UP001165541"/>
    </source>
</evidence>
<dbReference type="NCBIfam" id="TIGR01401">
    <property type="entry name" value="fliR_like_III"/>
    <property type="match status" value="1"/>
</dbReference>
<keyword evidence="5 7" id="KW-1133">Transmembrane helix</keyword>